<feature type="compositionally biased region" description="Polar residues" evidence="1">
    <location>
        <begin position="51"/>
        <end position="60"/>
    </location>
</feature>
<reference evidence="2 3" key="1">
    <citation type="submission" date="2019-09" db="EMBL/GenBank/DDBJ databases">
        <title>Report of infection by Mycobacterium simiae a patient suffering from pulmonary tuberculosis.</title>
        <authorList>
            <person name="Mohanty P.S."/>
            <person name="Bansal A.K."/>
            <person name="Singh H."/>
            <person name="Sharma S."/>
            <person name="Patil S.A."/>
            <person name="Upadhaya P."/>
            <person name="Singh P.K."/>
            <person name="Kumar D."/>
            <person name="Kumar S."/>
            <person name="Singh R.K."/>
            <person name="Chaudhary B."/>
        </authorList>
    </citation>
    <scope>NUCLEOTIDE SEQUENCE [LARGE SCALE GENOMIC DNA]</scope>
    <source>
        <strain evidence="2 3">JAL-560-SIM</strain>
    </source>
</reference>
<evidence type="ECO:0000313" key="3">
    <source>
        <dbReference type="Proteomes" id="UP000324701"/>
    </source>
</evidence>
<evidence type="ECO:0000256" key="1">
    <source>
        <dbReference type="SAM" id="MobiDB-lite"/>
    </source>
</evidence>
<protein>
    <submittedName>
        <fullName evidence="2">Uncharacterized protein</fullName>
    </submittedName>
</protein>
<feature type="compositionally biased region" description="Low complexity" evidence="1">
    <location>
        <begin position="10"/>
        <end position="23"/>
    </location>
</feature>
<organism evidence="2 3">
    <name type="scientific">Mycobacterium simiae</name>
    <name type="common">Mycobacterium habana</name>
    <dbReference type="NCBI Taxonomy" id="1784"/>
    <lineage>
        <taxon>Bacteria</taxon>
        <taxon>Bacillati</taxon>
        <taxon>Actinomycetota</taxon>
        <taxon>Actinomycetes</taxon>
        <taxon>Mycobacteriales</taxon>
        <taxon>Mycobacteriaceae</taxon>
        <taxon>Mycobacterium</taxon>
        <taxon>Mycobacterium simiae complex</taxon>
    </lineage>
</organism>
<name>A0A5B1BVT4_MYCSI</name>
<proteinExistence type="predicted"/>
<accession>A0A5B1BVT4</accession>
<feature type="region of interest" description="Disordered" evidence="1">
    <location>
        <begin position="1"/>
        <end position="60"/>
    </location>
</feature>
<dbReference type="AlphaFoldDB" id="A0A5B1BVT4"/>
<dbReference type="Proteomes" id="UP000324701">
    <property type="component" value="Unassembled WGS sequence"/>
</dbReference>
<evidence type="ECO:0000313" key="2">
    <source>
        <dbReference type="EMBL" id="KAA1251334.1"/>
    </source>
</evidence>
<keyword evidence="3" id="KW-1185">Reference proteome</keyword>
<sequence length="60" mass="6178">MTKSPKLLRRSGSSRSTSQAMSSALAQENALPAMSAFDSAHGANFPDDGVTAQNLPLTGV</sequence>
<gene>
    <name evidence="2" type="ORF">F0Q45_04995</name>
</gene>
<comment type="caution">
    <text evidence="2">The sequence shown here is derived from an EMBL/GenBank/DDBJ whole genome shotgun (WGS) entry which is preliminary data.</text>
</comment>
<dbReference type="RefSeq" id="WP_149652880.1">
    <property type="nucleotide sequence ID" value="NZ_VTZN01000017.1"/>
</dbReference>
<dbReference type="EMBL" id="VTZN01000017">
    <property type="protein sequence ID" value="KAA1251334.1"/>
    <property type="molecule type" value="Genomic_DNA"/>
</dbReference>